<dbReference type="Gene3D" id="1.20.1260.10">
    <property type="match status" value="1"/>
</dbReference>
<keyword evidence="4" id="KW-1185">Reference proteome</keyword>
<protein>
    <submittedName>
        <fullName evidence="3">Putative membrane protein</fullName>
    </submittedName>
</protein>
<evidence type="ECO:0000259" key="2">
    <source>
        <dbReference type="Pfam" id="PF13628"/>
    </source>
</evidence>
<dbReference type="OrthoDB" id="883203at2"/>
<dbReference type="Proteomes" id="UP000198850">
    <property type="component" value="Unassembled WGS sequence"/>
</dbReference>
<accession>A0A1H4AXK5</accession>
<gene>
    <name evidence="3" type="ORF">SAMN05443550_103127</name>
</gene>
<feature type="signal peptide" evidence="1">
    <location>
        <begin position="1"/>
        <end position="18"/>
    </location>
</feature>
<keyword evidence="1" id="KW-0732">Signal</keyword>
<sequence>MIPIKNLALMGCVLLSVAACNQSRTDKTEGTTTLSADTAITTESKDQVKNDSSSLQPAETAFIQQAAIGGLMEVEMGNLTTQKTKSDKVLNFAKRMIKDHNAANKELQQIAQSLGVKVPEALPSAEQSHLAAMRQSQANEYDQSYMDMMVQDHAKTIDLFNGASTFKNDQLRSFALKTLPVLQEHNKMAIGIDSVIKVKKPDSRGDDLPNVDKKHKN</sequence>
<evidence type="ECO:0000313" key="3">
    <source>
        <dbReference type="EMBL" id="SEA40600.1"/>
    </source>
</evidence>
<dbReference type="RefSeq" id="WP_090555787.1">
    <property type="nucleotide sequence ID" value="NZ_FNRA01000003.1"/>
</dbReference>
<dbReference type="PROSITE" id="PS51257">
    <property type="entry name" value="PROKAR_LIPOPROTEIN"/>
    <property type="match status" value="1"/>
</dbReference>
<dbReference type="PANTHER" id="PTHR38593:SF1">
    <property type="entry name" value="BLR2558 PROTEIN"/>
    <property type="match status" value="1"/>
</dbReference>
<dbReference type="Pfam" id="PF13628">
    <property type="entry name" value="DUF4142"/>
    <property type="match status" value="1"/>
</dbReference>
<feature type="chain" id="PRO_5011702398" evidence="1">
    <location>
        <begin position="19"/>
        <end position="217"/>
    </location>
</feature>
<dbReference type="PANTHER" id="PTHR38593">
    <property type="entry name" value="BLR2558 PROTEIN"/>
    <property type="match status" value="1"/>
</dbReference>
<evidence type="ECO:0000256" key="1">
    <source>
        <dbReference type="SAM" id="SignalP"/>
    </source>
</evidence>
<dbReference type="EMBL" id="FNRA01000003">
    <property type="protein sequence ID" value="SEA40600.1"/>
    <property type="molecule type" value="Genomic_DNA"/>
</dbReference>
<name>A0A1H4AXK5_9SPHI</name>
<dbReference type="AlphaFoldDB" id="A0A1H4AXK5"/>
<organism evidence="3 4">
    <name type="scientific">Pedobacter hartonius</name>
    <dbReference type="NCBI Taxonomy" id="425514"/>
    <lineage>
        <taxon>Bacteria</taxon>
        <taxon>Pseudomonadati</taxon>
        <taxon>Bacteroidota</taxon>
        <taxon>Sphingobacteriia</taxon>
        <taxon>Sphingobacteriales</taxon>
        <taxon>Sphingobacteriaceae</taxon>
        <taxon>Pedobacter</taxon>
    </lineage>
</organism>
<evidence type="ECO:0000313" key="4">
    <source>
        <dbReference type="Proteomes" id="UP000198850"/>
    </source>
</evidence>
<feature type="domain" description="DUF4142" evidence="2">
    <location>
        <begin position="59"/>
        <end position="189"/>
    </location>
</feature>
<reference evidence="3 4" key="1">
    <citation type="submission" date="2016-10" db="EMBL/GenBank/DDBJ databases">
        <authorList>
            <person name="de Groot N.N."/>
        </authorList>
    </citation>
    <scope>NUCLEOTIDE SEQUENCE [LARGE SCALE GENOMIC DNA]</scope>
    <source>
        <strain evidence="3 4">DSM 19033</strain>
    </source>
</reference>
<proteinExistence type="predicted"/>
<dbReference type="STRING" id="425514.SAMN05443550_103127"/>
<dbReference type="InterPro" id="IPR025419">
    <property type="entry name" value="DUF4142"/>
</dbReference>
<dbReference type="InterPro" id="IPR012347">
    <property type="entry name" value="Ferritin-like"/>
</dbReference>